<evidence type="ECO:0000256" key="1">
    <source>
        <dbReference type="SAM" id="MobiDB-lite"/>
    </source>
</evidence>
<protein>
    <submittedName>
        <fullName evidence="2">Uncharacterized protein</fullName>
    </submittedName>
</protein>
<comment type="caution">
    <text evidence="2">The sequence shown here is derived from an EMBL/GenBank/DDBJ whole genome shotgun (WGS) entry which is preliminary data.</text>
</comment>
<dbReference type="AlphaFoldDB" id="A0A016WCU0"/>
<accession>A0A016WCU0</accession>
<reference evidence="3" key="1">
    <citation type="journal article" date="2015" name="Nat. Genet.">
        <title>The genome and transcriptome of the zoonotic hookworm Ancylostoma ceylanicum identify infection-specific gene families.</title>
        <authorList>
            <person name="Schwarz E.M."/>
            <person name="Hu Y."/>
            <person name="Antoshechkin I."/>
            <person name="Miller M.M."/>
            <person name="Sternberg P.W."/>
            <person name="Aroian R.V."/>
        </authorList>
    </citation>
    <scope>NUCLEOTIDE SEQUENCE</scope>
    <source>
        <strain evidence="3">HY135</strain>
    </source>
</reference>
<feature type="compositionally biased region" description="Polar residues" evidence="1">
    <location>
        <begin position="87"/>
        <end position="98"/>
    </location>
</feature>
<dbReference type="OrthoDB" id="10585573at2759"/>
<gene>
    <name evidence="2" type="primary">Acey_s0792.g2375</name>
    <name evidence="2" type="ORF">Y032_0792g2375</name>
</gene>
<evidence type="ECO:0000313" key="3">
    <source>
        <dbReference type="Proteomes" id="UP000024635"/>
    </source>
</evidence>
<sequence>MNFVSSSDFPLQYKKAGEKKEIGLEKEKMWGNKDKEVEMRNTQMTEEQPLLAETEAARYKPLEHRSKLEERSKKQDEAAKERKRLSLSESAENKAISQLNTTQMVMDVQVAKEKKA</sequence>
<feature type="region of interest" description="Disordered" evidence="1">
    <location>
        <begin position="41"/>
        <end position="98"/>
    </location>
</feature>
<keyword evidence="3" id="KW-1185">Reference proteome</keyword>
<name>A0A016WCU0_9BILA</name>
<proteinExistence type="predicted"/>
<evidence type="ECO:0000313" key="2">
    <source>
        <dbReference type="EMBL" id="EYC37426.1"/>
    </source>
</evidence>
<organism evidence="2 3">
    <name type="scientific">Ancylostoma ceylanicum</name>
    <dbReference type="NCBI Taxonomy" id="53326"/>
    <lineage>
        <taxon>Eukaryota</taxon>
        <taxon>Metazoa</taxon>
        <taxon>Ecdysozoa</taxon>
        <taxon>Nematoda</taxon>
        <taxon>Chromadorea</taxon>
        <taxon>Rhabditida</taxon>
        <taxon>Rhabditina</taxon>
        <taxon>Rhabditomorpha</taxon>
        <taxon>Strongyloidea</taxon>
        <taxon>Ancylostomatidae</taxon>
        <taxon>Ancylostomatinae</taxon>
        <taxon>Ancylostoma</taxon>
    </lineage>
</organism>
<dbReference type="Proteomes" id="UP000024635">
    <property type="component" value="Unassembled WGS sequence"/>
</dbReference>
<feature type="compositionally biased region" description="Basic and acidic residues" evidence="1">
    <location>
        <begin position="55"/>
        <end position="86"/>
    </location>
</feature>
<dbReference type="EMBL" id="JARK01000392">
    <property type="protein sequence ID" value="EYC37426.1"/>
    <property type="molecule type" value="Genomic_DNA"/>
</dbReference>